<feature type="non-terminal residue" evidence="2">
    <location>
        <position position="67"/>
    </location>
</feature>
<feature type="domain" description="Glucodextranase N-terminal" evidence="1">
    <location>
        <begin position="1"/>
        <end position="66"/>
    </location>
</feature>
<feature type="non-terminal residue" evidence="2">
    <location>
        <position position="1"/>
    </location>
</feature>
<dbReference type="SUPFAM" id="SSF74650">
    <property type="entry name" value="Galactose mutarotase-like"/>
    <property type="match status" value="1"/>
</dbReference>
<evidence type="ECO:0000313" key="2">
    <source>
        <dbReference type="EMBL" id="EQD62030.1"/>
    </source>
</evidence>
<dbReference type="GO" id="GO:0030246">
    <property type="term" value="F:carbohydrate binding"/>
    <property type="evidence" value="ECO:0007669"/>
    <property type="project" value="InterPro"/>
</dbReference>
<dbReference type="EMBL" id="AUZZ01002027">
    <property type="protein sequence ID" value="EQD62030.1"/>
    <property type="molecule type" value="Genomic_DNA"/>
</dbReference>
<reference evidence="2" key="1">
    <citation type="submission" date="2013-08" db="EMBL/GenBank/DDBJ databases">
        <authorList>
            <person name="Mendez C."/>
            <person name="Richter M."/>
            <person name="Ferrer M."/>
            <person name="Sanchez J."/>
        </authorList>
    </citation>
    <scope>NUCLEOTIDE SEQUENCE</scope>
</reference>
<dbReference type="InterPro" id="IPR011013">
    <property type="entry name" value="Gal_mutarotase_sf_dom"/>
</dbReference>
<name>T1C7D7_9ZZZZ</name>
<reference evidence="2" key="2">
    <citation type="journal article" date="2014" name="ISME J.">
        <title>Microbial stratification in low pH oxic and suboxic macroscopic growths along an acid mine drainage.</title>
        <authorList>
            <person name="Mendez-Garcia C."/>
            <person name="Mesa V."/>
            <person name="Sprenger R.R."/>
            <person name="Richter M."/>
            <person name="Diez M.S."/>
            <person name="Solano J."/>
            <person name="Bargiela R."/>
            <person name="Golyshina O.V."/>
            <person name="Manteca A."/>
            <person name="Ramos J.L."/>
            <person name="Gallego J.R."/>
            <person name="Llorente I."/>
            <person name="Martins Dos Santos V.A."/>
            <person name="Jensen O.N."/>
            <person name="Pelaez A.I."/>
            <person name="Sanchez J."/>
            <person name="Ferrer M."/>
        </authorList>
    </citation>
    <scope>NUCLEOTIDE SEQUENCE</scope>
</reference>
<dbReference type="GO" id="GO:0003824">
    <property type="term" value="F:catalytic activity"/>
    <property type="evidence" value="ECO:0007669"/>
    <property type="project" value="InterPro"/>
</dbReference>
<accession>T1C7D7</accession>
<organism evidence="2">
    <name type="scientific">mine drainage metagenome</name>
    <dbReference type="NCBI Taxonomy" id="410659"/>
    <lineage>
        <taxon>unclassified sequences</taxon>
        <taxon>metagenomes</taxon>
        <taxon>ecological metagenomes</taxon>
    </lineage>
</organism>
<evidence type="ECO:0000259" key="1">
    <source>
        <dbReference type="Pfam" id="PF09137"/>
    </source>
</evidence>
<dbReference type="InterPro" id="IPR015220">
    <property type="entry name" value="Glucodextranase_N"/>
</dbReference>
<dbReference type="AlphaFoldDB" id="T1C7D7"/>
<dbReference type="Pfam" id="PF09137">
    <property type="entry name" value="Glucodextran_N"/>
    <property type="match status" value="1"/>
</dbReference>
<protein>
    <submittedName>
        <fullName evidence="2">Glucodextranase N domain protein</fullName>
    </submittedName>
</protein>
<proteinExistence type="predicted"/>
<sequence length="67" mass="7145">ASDGWQDFAHNGAMSWQYEQAGPGNVALMGELPRKAVLALGFASSTESAATLALSALFEPFEASWQR</sequence>
<gene>
    <name evidence="2" type="ORF">B2A_03021</name>
</gene>
<dbReference type="InterPro" id="IPR014718">
    <property type="entry name" value="GH-type_carb-bd"/>
</dbReference>
<dbReference type="Gene3D" id="2.70.98.10">
    <property type="match status" value="1"/>
</dbReference>
<comment type="caution">
    <text evidence="2">The sequence shown here is derived from an EMBL/GenBank/DDBJ whole genome shotgun (WGS) entry which is preliminary data.</text>
</comment>
<dbReference type="GO" id="GO:0005975">
    <property type="term" value="P:carbohydrate metabolic process"/>
    <property type="evidence" value="ECO:0007669"/>
    <property type="project" value="InterPro"/>
</dbReference>